<dbReference type="SUPFAM" id="SSF56399">
    <property type="entry name" value="ADP-ribosylation"/>
    <property type="match status" value="1"/>
</dbReference>
<evidence type="ECO:0000256" key="7">
    <source>
        <dbReference type="SAM" id="MobiDB-lite"/>
    </source>
</evidence>
<protein>
    <recommendedName>
        <fullName evidence="5">Poly [ADP-ribose] polymerase</fullName>
        <shortName evidence="5">PARP</shortName>
        <ecNumber evidence="5">2.4.2.-</ecNumber>
    </recommendedName>
</protein>
<keyword evidence="6" id="KW-0175">Coiled coil</keyword>
<reference evidence="9 10" key="1">
    <citation type="submission" date="2019-03" db="EMBL/GenBank/DDBJ databases">
        <title>Single cell metagenomics reveals metabolic interactions within the superorganism composed of flagellate Streblomastix strix and complex community of Bacteroidetes bacteria on its surface.</title>
        <authorList>
            <person name="Treitli S.C."/>
            <person name="Kolisko M."/>
            <person name="Husnik F."/>
            <person name="Keeling P."/>
            <person name="Hampl V."/>
        </authorList>
    </citation>
    <scope>NUCLEOTIDE SEQUENCE [LARGE SCALE GENOMIC DNA]</scope>
    <source>
        <strain evidence="9">ST1C</strain>
    </source>
</reference>
<dbReference type="SUPFAM" id="SSF57850">
    <property type="entry name" value="RING/U-box"/>
    <property type="match status" value="1"/>
</dbReference>
<sequence>MEQQRRSQINQQQIQEQQRQVESERQISHDEDVRLTQIAEQERILKVQERQSLVTSPVQQQQGPVQQQDPVQQDPQLIQEQLRRVGELYRIQEQQAQLQRQQQQEEQIRRDLEMAQELERGEIQQLQQEQQRLQEQQRREEQLRQQREAERKKIEEERRLKGIEKEQRKRELIQNWVCPLTNQLMEYPVFFYEDTITYEKVAIAEFVLRFNISPMTLLPIENKWMWNLNGVQTNGDVNKQGMASTNFDVDVVAQMNITAHLQQFPNRKPKFWERIQSTSERPPFSRILSQEPSRQLKDYQHRVQPTVIHTLPDHIILQRGRPDNDRYSPISRLIGRFRQQQPECWIRKFRIVKERGRRPWSVIQQRQAGQDGQQERQYHRFDLYEAETCFDLAREITLGLQQTQGQGQNNYEWKKKYFVYHVWDGNMGRNFPKLPLSVITGLRQEITKRKNEAQHLIDQFQLGVIDPVVRARNDPNSRFSMRLIGCHTLIEAQEIFRTEFFDSMDQIFPVQIGPVSQEEVDDAFLRQEQRRTTAQTAGQQIAAAQDINGLDPKDLYDDKNDEHVYNHQFFIQNQSILPDLEFANSNGRGTFFAQLPGVQTAVTELAALISPKIPNFGDAAMKTGGFTGINWATQFGGYEVASKRLIRAASVLSRLKREIVSTRSAVGLRIQMLCNRFNAFFAHPGLPQMTPQNANNNVTIATFALARMAIAIDPQSSAVIDAIKHAKQLTAGAQLLSVQTTELFMRCINTTFEPLRPTNPQYVLIQEYLNRSLQINTHYKSIESIFFVHQPDFNARFKECESNPHRLLLWHGSGTGFWMSVISTGLYLPGVPSFTSYGGGFQIKHGTYGIFFADMAKKAFDYTDRDRQHSNVVYMGLFDVCLGQQHPYFNGHVPNIAAGQASLFIDGQQKPNQAQNLTVEKNLQVPIGQLEHNAGAHVDSVGRGKTCEYILSTPEQAKLMYLVRIRVR</sequence>
<evidence type="ECO:0000256" key="4">
    <source>
        <dbReference type="ARBA" id="ARBA00033987"/>
    </source>
</evidence>
<keyword evidence="3 5" id="KW-0520">NAD</keyword>
<organism evidence="9 10">
    <name type="scientific">Streblomastix strix</name>
    <dbReference type="NCBI Taxonomy" id="222440"/>
    <lineage>
        <taxon>Eukaryota</taxon>
        <taxon>Metamonada</taxon>
        <taxon>Preaxostyla</taxon>
        <taxon>Oxymonadida</taxon>
        <taxon>Streblomastigidae</taxon>
        <taxon>Streblomastix</taxon>
    </lineage>
</organism>
<dbReference type="GO" id="GO:1990404">
    <property type="term" value="F:NAD+-protein mono-ADP-ribosyltransferase activity"/>
    <property type="evidence" value="ECO:0007669"/>
    <property type="project" value="TreeGrafter"/>
</dbReference>
<feature type="region of interest" description="Disordered" evidence="7">
    <location>
        <begin position="1"/>
        <end position="34"/>
    </location>
</feature>
<comment type="catalytic activity">
    <reaction evidence="4">
        <text>NAD(+) + (ADP-D-ribosyl)n-acceptor = nicotinamide + (ADP-D-ribosyl)n+1-acceptor + H(+).</text>
        <dbReference type="EC" id="2.4.2.30"/>
    </reaction>
</comment>
<accession>A0A5J4WBH9</accession>
<dbReference type="InterPro" id="IPR050800">
    <property type="entry name" value="ARTD/PARP"/>
</dbReference>
<evidence type="ECO:0000259" key="8">
    <source>
        <dbReference type="PROSITE" id="PS51059"/>
    </source>
</evidence>
<keyword evidence="2 5" id="KW-0808">Transferase</keyword>
<dbReference type="PANTHER" id="PTHR10459">
    <property type="entry name" value="DNA LIGASE"/>
    <property type="match status" value="1"/>
</dbReference>
<proteinExistence type="predicted"/>
<dbReference type="Pfam" id="PF00644">
    <property type="entry name" value="PARP"/>
    <property type="match status" value="1"/>
</dbReference>
<evidence type="ECO:0000256" key="6">
    <source>
        <dbReference type="SAM" id="Coils"/>
    </source>
</evidence>
<dbReference type="InterPro" id="IPR013083">
    <property type="entry name" value="Znf_RING/FYVE/PHD"/>
</dbReference>
<evidence type="ECO:0000313" key="10">
    <source>
        <dbReference type="Proteomes" id="UP000324800"/>
    </source>
</evidence>
<dbReference type="EMBL" id="SNRW01002689">
    <property type="protein sequence ID" value="KAA6392016.1"/>
    <property type="molecule type" value="Genomic_DNA"/>
</dbReference>
<dbReference type="EC" id="2.4.2.-" evidence="5"/>
<comment type="caution">
    <text evidence="9">The sequence shown here is derived from an EMBL/GenBank/DDBJ whole genome shotgun (WGS) entry which is preliminary data.</text>
</comment>
<dbReference type="Gene3D" id="3.30.40.10">
    <property type="entry name" value="Zinc/RING finger domain, C3HC4 (zinc finger)"/>
    <property type="match status" value="1"/>
</dbReference>
<dbReference type="GO" id="GO:0003950">
    <property type="term" value="F:NAD+ poly-ADP-ribosyltransferase activity"/>
    <property type="evidence" value="ECO:0007669"/>
    <property type="project" value="UniProtKB-UniRule"/>
</dbReference>
<dbReference type="GO" id="GO:0006302">
    <property type="term" value="P:double-strand break repair"/>
    <property type="evidence" value="ECO:0007669"/>
    <property type="project" value="TreeGrafter"/>
</dbReference>
<dbReference type="Proteomes" id="UP000324800">
    <property type="component" value="Unassembled WGS sequence"/>
</dbReference>
<evidence type="ECO:0000256" key="1">
    <source>
        <dbReference type="ARBA" id="ARBA00022676"/>
    </source>
</evidence>
<feature type="compositionally biased region" description="Basic and acidic residues" evidence="7">
    <location>
        <begin position="19"/>
        <end position="34"/>
    </location>
</feature>
<evidence type="ECO:0000256" key="5">
    <source>
        <dbReference type="RuleBase" id="RU362114"/>
    </source>
</evidence>
<dbReference type="GO" id="GO:0070212">
    <property type="term" value="P:protein poly-ADP-ribosylation"/>
    <property type="evidence" value="ECO:0007669"/>
    <property type="project" value="TreeGrafter"/>
</dbReference>
<evidence type="ECO:0000256" key="3">
    <source>
        <dbReference type="ARBA" id="ARBA00023027"/>
    </source>
</evidence>
<dbReference type="OrthoDB" id="1916455at2759"/>
<dbReference type="InterPro" id="IPR012317">
    <property type="entry name" value="Poly(ADP-ribose)pol_cat_dom"/>
</dbReference>
<dbReference type="PANTHER" id="PTHR10459:SF60">
    <property type="entry name" value="POLY [ADP-RIBOSE] POLYMERASE 2"/>
    <property type="match status" value="1"/>
</dbReference>
<evidence type="ECO:0000256" key="2">
    <source>
        <dbReference type="ARBA" id="ARBA00022679"/>
    </source>
</evidence>
<gene>
    <name evidence="9" type="ORF">EZS28_012459</name>
</gene>
<feature type="coiled-coil region" evidence="6">
    <location>
        <begin position="91"/>
        <end position="166"/>
    </location>
</feature>
<feature type="domain" description="PARP catalytic" evidence="8">
    <location>
        <begin position="738"/>
        <end position="968"/>
    </location>
</feature>
<dbReference type="PROSITE" id="PS51059">
    <property type="entry name" value="PARP_CATALYTIC"/>
    <property type="match status" value="1"/>
</dbReference>
<keyword evidence="1 5" id="KW-0328">Glycosyltransferase</keyword>
<dbReference type="GO" id="GO:0005730">
    <property type="term" value="C:nucleolus"/>
    <property type="evidence" value="ECO:0007669"/>
    <property type="project" value="TreeGrafter"/>
</dbReference>
<feature type="compositionally biased region" description="Low complexity" evidence="7">
    <location>
        <begin position="1"/>
        <end position="18"/>
    </location>
</feature>
<dbReference type="AlphaFoldDB" id="A0A5J4WBH9"/>
<name>A0A5J4WBH9_9EUKA</name>
<evidence type="ECO:0000313" key="9">
    <source>
        <dbReference type="EMBL" id="KAA6392016.1"/>
    </source>
</evidence>
<dbReference type="Gene3D" id="3.90.228.10">
    <property type="match status" value="1"/>
</dbReference>